<proteinExistence type="predicted"/>
<sequence>MPSLDAVTLIELQRMLHITNPYVHVFQQTGSILLQNPSQHLTMIIKDSRAADSCQYNLPCALEIAAIIVGEPNNETEICNRDIIIRSYEGGLQRITELHRAYVPLHYVLLFPRSEDRWHLQIPLRHITDLLQSPIEDDPNTYDENDELDNEVDVRTRKYVTMMQYYSYSKSNYIKLPDHIYVSSKNLLELIDFIYPNITLNSTNSNYFLERGILAPKNIDVSFINSTIMT</sequence>
<dbReference type="OrthoDB" id="2444914at2759"/>
<evidence type="ECO:0000313" key="2">
    <source>
        <dbReference type="Proteomes" id="UP000789396"/>
    </source>
</evidence>
<dbReference type="PANTHER" id="PTHR45786">
    <property type="entry name" value="DNA BINDING PROTEIN-LIKE"/>
    <property type="match status" value="1"/>
</dbReference>
<evidence type="ECO:0000313" key="1">
    <source>
        <dbReference type="EMBL" id="CAG8639692.1"/>
    </source>
</evidence>
<organism evidence="1 2">
    <name type="scientific">Racocetra fulgida</name>
    <dbReference type="NCBI Taxonomy" id="60492"/>
    <lineage>
        <taxon>Eukaryota</taxon>
        <taxon>Fungi</taxon>
        <taxon>Fungi incertae sedis</taxon>
        <taxon>Mucoromycota</taxon>
        <taxon>Glomeromycotina</taxon>
        <taxon>Glomeromycetes</taxon>
        <taxon>Diversisporales</taxon>
        <taxon>Gigasporaceae</taxon>
        <taxon>Racocetra</taxon>
    </lineage>
</organism>
<dbReference type="AlphaFoldDB" id="A0A9N9GWK9"/>
<reference evidence="1" key="1">
    <citation type="submission" date="2021-06" db="EMBL/GenBank/DDBJ databases">
        <authorList>
            <person name="Kallberg Y."/>
            <person name="Tangrot J."/>
            <person name="Rosling A."/>
        </authorList>
    </citation>
    <scope>NUCLEOTIDE SEQUENCE</scope>
    <source>
        <strain evidence="1">IN212</strain>
    </source>
</reference>
<name>A0A9N9GWK9_9GLOM</name>
<accession>A0A9N9GWK9</accession>
<gene>
    <name evidence="1" type="ORF">RFULGI_LOCUS8032</name>
</gene>
<protein>
    <submittedName>
        <fullName evidence="1">5861_t:CDS:1</fullName>
    </submittedName>
</protein>
<dbReference type="EMBL" id="CAJVPZ010012439">
    <property type="protein sequence ID" value="CAG8639692.1"/>
    <property type="molecule type" value="Genomic_DNA"/>
</dbReference>
<dbReference type="Proteomes" id="UP000789396">
    <property type="component" value="Unassembled WGS sequence"/>
</dbReference>
<dbReference type="PANTHER" id="PTHR45786:SF74">
    <property type="entry name" value="ATP-DEPENDENT DNA HELICASE"/>
    <property type="match status" value="1"/>
</dbReference>
<comment type="caution">
    <text evidence="1">The sequence shown here is derived from an EMBL/GenBank/DDBJ whole genome shotgun (WGS) entry which is preliminary data.</text>
</comment>
<feature type="non-terminal residue" evidence="1">
    <location>
        <position position="1"/>
    </location>
</feature>
<keyword evidence="2" id="KW-1185">Reference proteome</keyword>